<dbReference type="GO" id="GO:0016757">
    <property type="term" value="F:glycosyltransferase activity"/>
    <property type="evidence" value="ECO:0007669"/>
    <property type="project" value="InterPro"/>
</dbReference>
<feature type="domain" description="Glycosyl transferase family 1" evidence="1">
    <location>
        <begin position="185"/>
        <end position="339"/>
    </location>
</feature>
<dbReference type="RefSeq" id="WP_119516917.1">
    <property type="nucleotide sequence ID" value="NZ_NQYH01000016.1"/>
</dbReference>
<dbReference type="Pfam" id="PF13439">
    <property type="entry name" value="Glyco_transf_4"/>
    <property type="match status" value="1"/>
</dbReference>
<evidence type="ECO:0000313" key="3">
    <source>
        <dbReference type="EMBL" id="RIY39454.1"/>
    </source>
</evidence>
<dbReference type="Gene3D" id="3.40.50.2000">
    <property type="entry name" value="Glycogen Phosphorylase B"/>
    <property type="match status" value="2"/>
</dbReference>
<evidence type="ECO:0000259" key="2">
    <source>
        <dbReference type="Pfam" id="PF13439"/>
    </source>
</evidence>
<reference evidence="3 4" key="1">
    <citation type="submission" date="2017-08" db="EMBL/GenBank/DDBJ databases">
        <title>Pusillimonas indicus sp. nov., a member of the family Alcaligenaceae isolated from surface seawater.</title>
        <authorList>
            <person name="Li J."/>
        </authorList>
    </citation>
    <scope>NUCLEOTIDE SEQUENCE [LARGE SCALE GENOMIC DNA]</scope>
    <source>
        <strain evidence="3 4">L52-1-41</strain>
    </source>
</reference>
<dbReference type="EMBL" id="NQYH01000016">
    <property type="protein sequence ID" value="RIY39454.1"/>
    <property type="molecule type" value="Genomic_DNA"/>
</dbReference>
<dbReference type="PANTHER" id="PTHR12526">
    <property type="entry name" value="GLYCOSYLTRANSFERASE"/>
    <property type="match status" value="1"/>
</dbReference>
<dbReference type="InterPro" id="IPR028098">
    <property type="entry name" value="Glyco_trans_4-like_N"/>
</dbReference>
<accession>A0A3A1YST1</accession>
<dbReference type="PANTHER" id="PTHR12526:SF630">
    <property type="entry name" value="GLYCOSYLTRANSFERASE"/>
    <property type="match status" value="1"/>
</dbReference>
<sequence>MIVIHSLHGGGAERVTVDLSEFWRARGYEVTVVTQAGPEHDAYQLHTNVRREVLGTAGASGNKLKALYSNLRRLWRLRRLIRKYEPTIILGMMTTSSVLAILAARGLSCRVIATEHTHPPFQDLPSVWKKMRKKAYPQAYKVVALTSDTARWVKENIPGSQVCVIPNAVVWPLAQTDPVVEPPQRGTRRRLLAVGRLHSHKGFDLLLTAFASIQSYFPDWDLVILGEGSDRESLQAQVQQLGLDERVAMPGRVGNVGQWYQSSDLYVLSSRVEGLSNTLLESMASGLPVVAFDCDTGPREIVRHGIDGALVSPPEDVDALAAHLSDLMAHPDKRRMLAMRAVDVRDRFSSVRVMALWRQVFEGGNTPEQNKGSSSCAES</sequence>
<name>A0A3A1YST1_9BURK</name>
<comment type="caution">
    <text evidence="3">The sequence shown here is derived from an EMBL/GenBank/DDBJ whole genome shotgun (WGS) entry which is preliminary data.</text>
</comment>
<dbReference type="OrthoDB" id="570545at2"/>
<dbReference type="AlphaFoldDB" id="A0A3A1YST1"/>
<organism evidence="3 4">
    <name type="scientific">Neopusillimonas maritima</name>
    <dbReference type="NCBI Taxonomy" id="2026239"/>
    <lineage>
        <taxon>Bacteria</taxon>
        <taxon>Pseudomonadati</taxon>
        <taxon>Pseudomonadota</taxon>
        <taxon>Betaproteobacteria</taxon>
        <taxon>Burkholderiales</taxon>
        <taxon>Alcaligenaceae</taxon>
        <taxon>Neopusillimonas</taxon>
    </lineage>
</organism>
<dbReference type="SUPFAM" id="SSF53756">
    <property type="entry name" value="UDP-Glycosyltransferase/glycogen phosphorylase"/>
    <property type="match status" value="1"/>
</dbReference>
<proteinExistence type="predicted"/>
<gene>
    <name evidence="3" type="ORF">CJP73_14290</name>
</gene>
<feature type="domain" description="Glycosyltransferase subfamily 4-like N-terminal" evidence="2">
    <location>
        <begin position="10"/>
        <end position="169"/>
    </location>
</feature>
<protein>
    <submittedName>
        <fullName evidence="3">Glycosyl transferase</fullName>
    </submittedName>
</protein>
<evidence type="ECO:0000313" key="4">
    <source>
        <dbReference type="Proteomes" id="UP000266206"/>
    </source>
</evidence>
<evidence type="ECO:0000259" key="1">
    <source>
        <dbReference type="Pfam" id="PF00534"/>
    </source>
</evidence>
<dbReference type="Pfam" id="PF00534">
    <property type="entry name" value="Glycos_transf_1"/>
    <property type="match status" value="1"/>
</dbReference>
<dbReference type="InterPro" id="IPR001296">
    <property type="entry name" value="Glyco_trans_1"/>
</dbReference>
<keyword evidence="3" id="KW-0808">Transferase</keyword>
<dbReference type="Proteomes" id="UP000266206">
    <property type="component" value="Unassembled WGS sequence"/>
</dbReference>
<dbReference type="CDD" id="cd03820">
    <property type="entry name" value="GT4_AmsD-like"/>
    <property type="match status" value="1"/>
</dbReference>